<protein>
    <submittedName>
        <fullName evidence="3">LPS export ABC transporter periplasmic protein LptC</fullName>
    </submittedName>
</protein>
<reference evidence="3 4" key="1">
    <citation type="submission" date="2015-09" db="EMBL/GenBank/DDBJ databases">
        <title>Draft Genome Sequence of the Strain BR 3267 (Bradyrhizobium yuanmingense) recommended as inoculant for cowpea in Brazil.</title>
        <authorList>
            <person name="Simoes-Araujo J.L."/>
            <person name="Zilli J.E."/>
        </authorList>
    </citation>
    <scope>NUCLEOTIDE SEQUENCE [LARGE SCALE GENOMIC DNA]</scope>
    <source>
        <strain evidence="3 4">BR3267</strain>
    </source>
</reference>
<dbReference type="OrthoDB" id="7873824at2"/>
<feature type="region of interest" description="Disordered" evidence="1">
    <location>
        <begin position="213"/>
        <end position="243"/>
    </location>
</feature>
<feature type="transmembrane region" description="Helical" evidence="2">
    <location>
        <begin position="29"/>
        <end position="51"/>
    </location>
</feature>
<keyword evidence="2" id="KW-1133">Transmembrane helix</keyword>
<dbReference type="EMBL" id="LJYF01000054">
    <property type="protein sequence ID" value="KRP85143.1"/>
    <property type="molecule type" value="Genomic_DNA"/>
</dbReference>
<gene>
    <name evidence="3" type="ORF">AOQ72_05315</name>
</gene>
<keyword evidence="2" id="KW-0812">Transmembrane</keyword>
<evidence type="ECO:0000313" key="3">
    <source>
        <dbReference type="EMBL" id="KRP85143.1"/>
    </source>
</evidence>
<dbReference type="Gene3D" id="2.60.450.10">
    <property type="entry name" value="Lipopolysaccharide (LPS) transport protein A like domain"/>
    <property type="match status" value="1"/>
</dbReference>
<dbReference type="InterPro" id="IPR010664">
    <property type="entry name" value="LipoPS_assembly_LptC-rel"/>
</dbReference>
<sequence length="243" mass="26586">MNSAQNPTYDAALAAKFASAARHSRLVRILRIAVPGAVVLSMAVIVGVSIFNPFRMLMPKLPLDSGNLVVSGTKITMESPHLAGYTPDQRPYELWAKTATQDITDPDHVDLNDLRAKVLMEDKSTLFLDARTGRFDNKQQQLDLRKDILLRTSTGYEARLNSAFVDMGKGTVSSDERVDVKLTNGTLSADRLRITEGGDVIRFEGNVVMHLDKLDEPAAAQPGPTEPAPTKTRTPQNKSANSK</sequence>
<dbReference type="AlphaFoldDB" id="A0A0R3BI59"/>
<proteinExistence type="predicted"/>
<name>A0A0R3BI59_9BRAD</name>
<dbReference type="Proteomes" id="UP000051380">
    <property type="component" value="Unassembled WGS sequence"/>
</dbReference>
<comment type="caution">
    <text evidence="3">The sequence shown here is derived from an EMBL/GenBank/DDBJ whole genome shotgun (WGS) entry which is preliminary data.</text>
</comment>
<keyword evidence="2" id="KW-0472">Membrane</keyword>
<dbReference type="STRING" id="108015.GA0061099_1002202"/>
<feature type="compositionally biased region" description="Polar residues" evidence="1">
    <location>
        <begin position="231"/>
        <end position="243"/>
    </location>
</feature>
<evidence type="ECO:0000256" key="1">
    <source>
        <dbReference type="SAM" id="MobiDB-lite"/>
    </source>
</evidence>
<dbReference type="RefSeq" id="WP_036003378.1">
    <property type="nucleotide sequence ID" value="NZ_JBGBYG010000001.1"/>
</dbReference>
<evidence type="ECO:0000313" key="4">
    <source>
        <dbReference type="Proteomes" id="UP000051380"/>
    </source>
</evidence>
<evidence type="ECO:0000256" key="2">
    <source>
        <dbReference type="SAM" id="Phobius"/>
    </source>
</evidence>
<dbReference type="Pfam" id="PF06835">
    <property type="entry name" value="LptC"/>
    <property type="match status" value="1"/>
</dbReference>
<accession>A0A0R3BI59</accession>
<organism evidence="3 4">
    <name type="scientific">Bradyrhizobium yuanmingense</name>
    <dbReference type="NCBI Taxonomy" id="108015"/>
    <lineage>
        <taxon>Bacteria</taxon>
        <taxon>Pseudomonadati</taxon>
        <taxon>Pseudomonadota</taxon>
        <taxon>Alphaproteobacteria</taxon>
        <taxon>Hyphomicrobiales</taxon>
        <taxon>Nitrobacteraceae</taxon>
        <taxon>Bradyrhizobium</taxon>
    </lineage>
</organism>